<protein>
    <submittedName>
        <fullName evidence="3">Flagellar hook-length control protein FliK</fullName>
    </submittedName>
</protein>
<feature type="region of interest" description="Disordered" evidence="1">
    <location>
        <begin position="362"/>
        <end position="415"/>
    </location>
</feature>
<dbReference type="EMBL" id="JBHTMC010000024">
    <property type="protein sequence ID" value="MFD1264252.1"/>
    <property type="molecule type" value="Genomic_DNA"/>
</dbReference>
<evidence type="ECO:0000313" key="3">
    <source>
        <dbReference type="EMBL" id="MFD1264252.1"/>
    </source>
</evidence>
<accession>A0ABW3WEX6</accession>
<keyword evidence="3" id="KW-0969">Cilium</keyword>
<feature type="compositionally biased region" description="Polar residues" evidence="1">
    <location>
        <begin position="13"/>
        <end position="26"/>
    </location>
</feature>
<feature type="compositionally biased region" description="Polar residues" evidence="1">
    <location>
        <begin position="91"/>
        <end position="119"/>
    </location>
</feature>
<dbReference type="Gene3D" id="3.30.750.140">
    <property type="match status" value="1"/>
</dbReference>
<dbReference type="InterPro" id="IPR052563">
    <property type="entry name" value="FliK"/>
</dbReference>
<name>A0ABW3WEX6_9RHOO</name>
<comment type="caution">
    <text evidence="3">The sequence shown here is derived from an EMBL/GenBank/DDBJ whole genome shotgun (WGS) entry which is preliminary data.</text>
</comment>
<evidence type="ECO:0000313" key="4">
    <source>
        <dbReference type="Proteomes" id="UP001597158"/>
    </source>
</evidence>
<dbReference type="InterPro" id="IPR021136">
    <property type="entry name" value="Flagellar_hook_control-like_C"/>
</dbReference>
<gene>
    <name evidence="3" type="ORF">ACFQ4M_11705</name>
</gene>
<dbReference type="PANTHER" id="PTHR37533">
    <property type="entry name" value="FLAGELLAR HOOK-LENGTH CONTROL PROTEIN"/>
    <property type="match status" value="1"/>
</dbReference>
<dbReference type="InterPro" id="IPR038610">
    <property type="entry name" value="FliK-like_C_sf"/>
</dbReference>
<feature type="compositionally biased region" description="Gly residues" evidence="1">
    <location>
        <begin position="388"/>
        <end position="401"/>
    </location>
</feature>
<keyword evidence="3" id="KW-0282">Flagellum</keyword>
<dbReference type="Pfam" id="PF02120">
    <property type="entry name" value="Flg_hook"/>
    <property type="match status" value="1"/>
</dbReference>
<organism evidence="3 4">
    <name type="scientific">Thauera mechernichensis</name>
    <dbReference type="NCBI Taxonomy" id="82788"/>
    <lineage>
        <taxon>Bacteria</taxon>
        <taxon>Pseudomonadati</taxon>
        <taxon>Pseudomonadota</taxon>
        <taxon>Betaproteobacteria</taxon>
        <taxon>Rhodocyclales</taxon>
        <taxon>Zoogloeaceae</taxon>
        <taxon>Thauera</taxon>
    </lineage>
</organism>
<feature type="compositionally biased region" description="Basic and acidic residues" evidence="1">
    <location>
        <begin position="376"/>
        <end position="386"/>
    </location>
</feature>
<keyword evidence="4" id="KW-1185">Reference proteome</keyword>
<dbReference type="CDD" id="cd17470">
    <property type="entry name" value="T3SS_Flik_C"/>
    <property type="match status" value="1"/>
</dbReference>
<reference evidence="4" key="1">
    <citation type="journal article" date="2019" name="Int. J. Syst. Evol. Microbiol.">
        <title>The Global Catalogue of Microorganisms (GCM) 10K type strain sequencing project: providing services to taxonomists for standard genome sequencing and annotation.</title>
        <authorList>
            <consortium name="The Broad Institute Genomics Platform"/>
            <consortium name="The Broad Institute Genome Sequencing Center for Infectious Disease"/>
            <person name="Wu L."/>
            <person name="Ma J."/>
        </authorList>
    </citation>
    <scope>NUCLEOTIDE SEQUENCE [LARGE SCALE GENOMIC DNA]</scope>
    <source>
        <strain evidence="4">CCUG 48884</strain>
    </source>
</reference>
<feature type="compositionally biased region" description="Polar residues" evidence="1">
    <location>
        <begin position="126"/>
        <end position="147"/>
    </location>
</feature>
<dbReference type="RefSeq" id="WP_277830970.1">
    <property type="nucleotide sequence ID" value="NZ_JARQZE010000002.1"/>
</dbReference>
<evidence type="ECO:0000256" key="1">
    <source>
        <dbReference type="SAM" id="MobiDB-lite"/>
    </source>
</evidence>
<feature type="compositionally biased region" description="Basic and acidic residues" evidence="1">
    <location>
        <begin position="56"/>
        <end position="77"/>
    </location>
</feature>
<dbReference type="Proteomes" id="UP001597158">
    <property type="component" value="Unassembled WGS sequence"/>
</dbReference>
<proteinExistence type="predicted"/>
<keyword evidence="3" id="KW-0966">Cell projection</keyword>
<sequence length="415" mass="42325">MSALPSAYAPARTQASAVSLLTGQSETASTSARSARNDNRGGVRADVFSQTLQSRMPERPRNDGPRTPDSPGPERKATSPSREAAAGERPASSTGERQADSTQPADARPATQSADSAGSTEAAREQTGSQTETQQAESGSNADTSVPASLAGLPAAIAALLAGQRDNKVVEDGTDSLLANANGGKKSPHNASALAGLGKNAAEAQTTPELQAKAVVTNAVSATMAALRTADANPALARDGADAHTQLQGSAMHLHASTQVLRPTQGMQAATQLHVPTPVGQQAWAEDVGNQVRWMLGRAESKAELVLTPPNLGKLEVSISLNGDLTTAQFVASSQAARDALERAMPQLREILEQAGIMLGNADVSTSGQQGGDGETAGREQGREAGEGEGLAAGTTPGGGSAWVKEQTGMVDTFA</sequence>
<evidence type="ECO:0000259" key="2">
    <source>
        <dbReference type="Pfam" id="PF02120"/>
    </source>
</evidence>
<dbReference type="PANTHER" id="PTHR37533:SF2">
    <property type="entry name" value="FLAGELLAR HOOK-LENGTH CONTROL PROTEIN"/>
    <property type="match status" value="1"/>
</dbReference>
<feature type="region of interest" description="Disordered" evidence="1">
    <location>
        <begin position="1"/>
        <end position="147"/>
    </location>
</feature>
<feature type="domain" description="Flagellar hook-length control protein-like C-terminal" evidence="2">
    <location>
        <begin position="290"/>
        <end position="371"/>
    </location>
</feature>